<name>A0A8D2KTX0_VARKO</name>
<proteinExistence type="predicted"/>
<reference evidence="2" key="2">
    <citation type="submission" date="2025-09" db="UniProtKB">
        <authorList>
            <consortium name="Ensembl"/>
        </authorList>
    </citation>
    <scope>IDENTIFICATION</scope>
</reference>
<evidence type="ECO:0000259" key="1">
    <source>
        <dbReference type="Pfam" id="PF22573"/>
    </source>
</evidence>
<dbReference type="AlphaFoldDB" id="A0A8D2KTX0"/>
<dbReference type="PANTHER" id="PTHR47301:SF1">
    <property type="entry name" value="CHROMOSOME 10 OPEN READING FRAME 82"/>
    <property type="match status" value="1"/>
</dbReference>
<reference evidence="2" key="1">
    <citation type="submission" date="2025-08" db="UniProtKB">
        <authorList>
            <consortium name="Ensembl"/>
        </authorList>
    </citation>
    <scope>IDENTIFICATION</scope>
</reference>
<keyword evidence="3" id="KW-1185">Reference proteome</keyword>
<protein>
    <submittedName>
        <fullName evidence="2">Chromosome 10 open reading frame 82</fullName>
    </submittedName>
</protein>
<feature type="domain" description="Sperm-associated microtubule inner protein 5" evidence="1">
    <location>
        <begin position="96"/>
        <end position="140"/>
    </location>
</feature>
<organism evidence="2 3">
    <name type="scientific">Varanus komodoensis</name>
    <name type="common">Komodo dragon</name>
    <dbReference type="NCBI Taxonomy" id="61221"/>
    <lineage>
        <taxon>Eukaryota</taxon>
        <taxon>Metazoa</taxon>
        <taxon>Chordata</taxon>
        <taxon>Craniata</taxon>
        <taxon>Vertebrata</taxon>
        <taxon>Euteleostomi</taxon>
        <taxon>Lepidosauria</taxon>
        <taxon>Squamata</taxon>
        <taxon>Bifurcata</taxon>
        <taxon>Unidentata</taxon>
        <taxon>Episquamata</taxon>
        <taxon>Toxicofera</taxon>
        <taxon>Anguimorpha</taxon>
        <taxon>Paleoanguimorpha</taxon>
        <taxon>Varanoidea</taxon>
        <taxon>Varanidae</taxon>
        <taxon>Varanus</taxon>
    </lineage>
</organism>
<dbReference type="InterPro" id="IPR043246">
    <property type="entry name" value="SPMIP5"/>
</dbReference>
<dbReference type="Pfam" id="PF22573">
    <property type="entry name" value="SPMIP5"/>
    <property type="match status" value="1"/>
</dbReference>
<evidence type="ECO:0000313" key="2">
    <source>
        <dbReference type="Ensembl" id="ENSVKKP00000007823.1"/>
    </source>
</evidence>
<dbReference type="PANTHER" id="PTHR47301">
    <property type="entry name" value="HYPOTHETICAL PROTEIN LOC681006"/>
    <property type="match status" value="1"/>
</dbReference>
<dbReference type="InterPro" id="IPR055215">
    <property type="entry name" value="SPMIP5_dom"/>
</dbReference>
<dbReference type="Proteomes" id="UP000694545">
    <property type="component" value="Unplaced"/>
</dbReference>
<sequence>FATKQKNKNEKDFLLFLGYIPFRFYRIGSSFGNDSVWCVNAFRDATQRKTDQANELRCLAATAPQLPPLCSNEDIINVLDDYNYKRHPNVLGIVCLLEPPMPGWTGFVPRSKVTEHGHGVRYHVMAENCYKDFKDCLDRVSHDYCQTLLVTAAKWLPHEVCQRTRPSVCRTYLVCLKPGQAGHIPHIVNVYWRSTHSQGLSTLPPNLPALPPGSWASAIITWSAEVQKRTPSYFLG</sequence>
<accession>A0A8D2KTX0</accession>
<evidence type="ECO:0000313" key="3">
    <source>
        <dbReference type="Proteomes" id="UP000694545"/>
    </source>
</evidence>
<dbReference type="Ensembl" id="ENSVKKT00000008026.1">
    <property type="protein sequence ID" value="ENSVKKP00000007823.1"/>
    <property type="gene ID" value="ENSVKKG00000005591.1"/>
</dbReference>